<sequence length="191" mass="21605">MSLNAAKAAFDSLKSDFRDGRFPMIGARLCGEAVEWGQRLLDLYRTAGRDELEKVDAMARFWVLRYRGMPESADLTGADGAAGFVMAFTAFPYLDLMMEAWELGEPVEEGADRLRLRALFDGKDEGDVVTAVRSALGWSFDLMGLYRAKARTFENFINVEYGDFDSFVDYYVAEHDLDFNFEQAWRPLIGA</sequence>
<dbReference type="RefSeq" id="WP_112143096.1">
    <property type="nucleotide sequence ID" value="NZ_PGTO01000004.1"/>
</dbReference>
<gene>
    <name evidence="1" type="ORF">CU669_06855</name>
</gene>
<dbReference type="EMBL" id="PGTO01000004">
    <property type="protein sequence ID" value="RAU22423.1"/>
    <property type="molecule type" value="Genomic_DNA"/>
</dbReference>
<evidence type="ECO:0000313" key="2">
    <source>
        <dbReference type="Proteomes" id="UP000251075"/>
    </source>
</evidence>
<evidence type="ECO:0008006" key="3">
    <source>
        <dbReference type="Google" id="ProtNLM"/>
    </source>
</evidence>
<proteinExistence type="predicted"/>
<accession>A0A364NZF7</accession>
<reference evidence="1 2" key="1">
    <citation type="submission" date="2017-11" db="EMBL/GenBank/DDBJ databases">
        <title>Draft genome sequence of magnetotactic bacterium Magnetospirillum kuznetsovii LBB-42.</title>
        <authorList>
            <person name="Grouzdev D.S."/>
            <person name="Rysina M.S."/>
            <person name="Baslerov R.V."/>
            <person name="Koziaeva V."/>
        </authorList>
    </citation>
    <scope>NUCLEOTIDE SEQUENCE [LARGE SCALE GENOMIC DNA]</scope>
    <source>
        <strain evidence="1 2">LBB-42</strain>
    </source>
</reference>
<protein>
    <recommendedName>
        <fullName evidence="3">DUF4375 domain-containing protein</fullName>
    </recommendedName>
</protein>
<dbReference type="OrthoDB" id="7340908at2"/>
<comment type="caution">
    <text evidence="1">The sequence shown here is derived from an EMBL/GenBank/DDBJ whole genome shotgun (WGS) entry which is preliminary data.</text>
</comment>
<name>A0A364NZF7_9PROT</name>
<dbReference type="AlphaFoldDB" id="A0A364NZF7"/>
<keyword evidence="2" id="KW-1185">Reference proteome</keyword>
<organism evidence="1 2">
    <name type="scientific">Paramagnetospirillum kuznetsovii</name>
    <dbReference type="NCBI Taxonomy" id="2053833"/>
    <lineage>
        <taxon>Bacteria</taxon>
        <taxon>Pseudomonadati</taxon>
        <taxon>Pseudomonadota</taxon>
        <taxon>Alphaproteobacteria</taxon>
        <taxon>Rhodospirillales</taxon>
        <taxon>Magnetospirillaceae</taxon>
        <taxon>Paramagnetospirillum</taxon>
    </lineage>
</organism>
<dbReference type="Proteomes" id="UP000251075">
    <property type="component" value="Unassembled WGS sequence"/>
</dbReference>
<evidence type="ECO:0000313" key="1">
    <source>
        <dbReference type="EMBL" id="RAU22423.1"/>
    </source>
</evidence>